<dbReference type="EMBL" id="FPAB01000013">
    <property type="protein sequence ID" value="SFT21679.1"/>
    <property type="molecule type" value="Genomic_DNA"/>
</dbReference>
<dbReference type="InterPro" id="IPR041656">
    <property type="entry name" value="TPR_5"/>
</dbReference>
<dbReference type="InterPro" id="IPR011990">
    <property type="entry name" value="TPR-like_helical_dom_sf"/>
</dbReference>
<dbReference type="AlphaFoldDB" id="A0A1I6W6S3"/>
<dbReference type="Gene3D" id="1.25.40.10">
    <property type="entry name" value="Tetratricopeptide repeat domain"/>
    <property type="match status" value="1"/>
</dbReference>
<name>A0A1I6W6S3_9ACTN</name>
<evidence type="ECO:0000259" key="1">
    <source>
        <dbReference type="Pfam" id="PF12688"/>
    </source>
</evidence>
<protein>
    <submittedName>
        <fullName evidence="2">Tetratrico peptide repeat-containing protein</fullName>
    </submittedName>
</protein>
<dbReference type="SUPFAM" id="SSF48452">
    <property type="entry name" value="TPR-like"/>
    <property type="match status" value="1"/>
</dbReference>
<keyword evidence="3" id="KW-1185">Reference proteome</keyword>
<accession>A0A1I6W6S3</accession>
<sequence length="180" mass="19262">MAPMTETLPPDWERRSAELWAALDDHTDPAAFRAAVDALAGELPPGSAVADFERGCAYDSTGHPDRAVEHYRRALATGGLPGERRRRAVIQLASSLRNLGRPQESVDLLTAELNAGSDHLDDAVRATLALALTGVGREREAVSVALTALAPHLPRYQRSMANYARLLVEDAQPPPGPGSP</sequence>
<dbReference type="Pfam" id="PF12688">
    <property type="entry name" value="TPR_5"/>
    <property type="match status" value="1"/>
</dbReference>
<feature type="domain" description="Tetratrico peptide repeat group 5" evidence="1">
    <location>
        <begin position="49"/>
        <end position="167"/>
    </location>
</feature>
<dbReference type="STRING" id="1176198.SAMN05444716_11368"/>
<gene>
    <name evidence="2" type="ORF">SAMN05444716_11368</name>
</gene>
<evidence type="ECO:0000313" key="3">
    <source>
        <dbReference type="Proteomes" id="UP000198873"/>
    </source>
</evidence>
<dbReference type="Proteomes" id="UP000198873">
    <property type="component" value="Unassembled WGS sequence"/>
</dbReference>
<proteinExistence type="predicted"/>
<reference evidence="3" key="1">
    <citation type="submission" date="2016-10" db="EMBL/GenBank/DDBJ databases">
        <authorList>
            <person name="Varghese N."/>
            <person name="Submissions S."/>
        </authorList>
    </citation>
    <scope>NUCLEOTIDE SEQUENCE [LARGE SCALE GENOMIC DNA]</scope>
    <source>
        <strain evidence="3">CGMCC 4.7047</strain>
    </source>
</reference>
<evidence type="ECO:0000313" key="2">
    <source>
        <dbReference type="EMBL" id="SFT21679.1"/>
    </source>
</evidence>
<organism evidence="2 3">
    <name type="scientific">Streptomyces harbinensis</name>
    <dbReference type="NCBI Taxonomy" id="1176198"/>
    <lineage>
        <taxon>Bacteria</taxon>
        <taxon>Bacillati</taxon>
        <taxon>Actinomycetota</taxon>
        <taxon>Actinomycetes</taxon>
        <taxon>Kitasatosporales</taxon>
        <taxon>Streptomycetaceae</taxon>
        <taxon>Streptomyces</taxon>
    </lineage>
</organism>